<reference evidence="1 2" key="1">
    <citation type="journal article" date="2018" name="Mycol. Prog.">
        <title>Coniella lustricola, a new species from submerged detritus.</title>
        <authorList>
            <person name="Raudabaugh D.B."/>
            <person name="Iturriaga T."/>
            <person name="Carver A."/>
            <person name="Mondo S."/>
            <person name="Pangilinan J."/>
            <person name="Lipzen A."/>
            <person name="He G."/>
            <person name="Amirebrahimi M."/>
            <person name="Grigoriev I.V."/>
            <person name="Miller A.N."/>
        </authorList>
    </citation>
    <scope>NUCLEOTIDE SEQUENCE [LARGE SCALE GENOMIC DNA]</scope>
    <source>
        <strain evidence="1 2">B22-T-1</strain>
    </source>
</reference>
<sequence length="193" mass="21722">MTLDDKGVTAALAVTAPQLPKGRALTVQDLKQFQDAMEVVKRRISDIIIRKTEKDLHDVIQSCTDIQELAAILEFLHDHASLAATTQVGMAQEAQEQRNDLERMLDSLNRQQMRKAHKVLTLVDTLQASEMAVSKLCAFWEKAASHVNKSEVWVLPFSLEMVKSAVAELVDIREMLEKRLDEQKMGKSLRAAK</sequence>
<protein>
    <submittedName>
        <fullName evidence="1">Uncharacterized protein</fullName>
    </submittedName>
</protein>
<accession>A0A2T3A175</accession>
<dbReference type="AlphaFoldDB" id="A0A2T3A175"/>
<organism evidence="1 2">
    <name type="scientific">Coniella lustricola</name>
    <dbReference type="NCBI Taxonomy" id="2025994"/>
    <lineage>
        <taxon>Eukaryota</taxon>
        <taxon>Fungi</taxon>
        <taxon>Dikarya</taxon>
        <taxon>Ascomycota</taxon>
        <taxon>Pezizomycotina</taxon>
        <taxon>Sordariomycetes</taxon>
        <taxon>Sordariomycetidae</taxon>
        <taxon>Diaporthales</taxon>
        <taxon>Schizoparmaceae</taxon>
        <taxon>Coniella</taxon>
    </lineage>
</organism>
<proteinExistence type="predicted"/>
<dbReference type="Proteomes" id="UP000241462">
    <property type="component" value="Unassembled WGS sequence"/>
</dbReference>
<keyword evidence="2" id="KW-1185">Reference proteome</keyword>
<dbReference type="EMBL" id="KZ678515">
    <property type="protein sequence ID" value="PSR80918.1"/>
    <property type="molecule type" value="Genomic_DNA"/>
</dbReference>
<dbReference type="InParanoid" id="A0A2T3A175"/>
<name>A0A2T3A175_9PEZI</name>
<evidence type="ECO:0000313" key="2">
    <source>
        <dbReference type="Proteomes" id="UP000241462"/>
    </source>
</evidence>
<gene>
    <name evidence="1" type="ORF">BD289DRAFT_484678</name>
</gene>
<evidence type="ECO:0000313" key="1">
    <source>
        <dbReference type="EMBL" id="PSR80918.1"/>
    </source>
</evidence>